<reference evidence="1 2" key="1">
    <citation type="journal article" date="2018" name="Front. Plant Sci.">
        <title>Red Clover (Trifolium pratense) and Zigzag Clover (T. medium) - A Picture of Genomic Similarities and Differences.</title>
        <authorList>
            <person name="Dluhosova J."/>
            <person name="Istvanek J."/>
            <person name="Nedelnik J."/>
            <person name="Repkova J."/>
        </authorList>
    </citation>
    <scope>NUCLEOTIDE SEQUENCE [LARGE SCALE GENOMIC DNA]</scope>
    <source>
        <strain evidence="2">cv. 10/8</strain>
        <tissue evidence="1">Leaf</tissue>
    </source>
</reference>
<evidence type="ECO:0000313" key="2">
    <source>
        <dbReference type="Proteomes" id="UP000265520"/>
    </source>
</evidence>
<feature type="non-terminal residue" evidence="1">
    <location>
        <position position="53"/>
    </location>
</feature>
<keyword evidence="1" id="KW-0540">Nuclease</keyword>
<keyword evidence="1" id="KW-0269">Exonuclease</keyword>
<dbReference type="GO" id="GO:0004527">
    <property type="term" value="F:exonuclease activity"/>
    <property type="evidence" value="ECO:0007669"/>
    <property type="project" value="UniProtKB-KW"/>
</dbReference>
<comment type="caution">
    <text evidence="1">The sequence shown here is derived from an EMBL/GenBank/DDBJ whole genome shotgun (WGS) entry which is preliminary data.</text>
</comment>
<dbReference type="Proteomes" id="UP000265520">
    <property type="component" value="Unassembled WGS sequence"/>
</dbReference>
<dbReference type="EMBL" id="LXQA010452558">
    <property type="protein sequence ID" value="MCI52767.1"/>
    <property type="molecule type" value="Genomic_DNA"/>
</dbReference>
<keyword evidence="2" id="KW-1185">Reference proteome</keyword>
<evidence type="ECO:0000313" key="1">
    <source>
        <dbReference type="EMBL" id="MCI52767.1"/>
    </source>
</evidence>
<protein>
    <submittedName>
        <fullName evidence="1">Endonuclease/exonuclease/phosphatase family protein</fullName>
    </submittedName>
</protein>
<proteinExistence type="predicted"/>
<keyword evidence="1" id="KW-0255">Endonuclease</keyword>
<sequence length="53" mass="5811">MEGVIPIRSAVVSHFVSHFKKVNVDRPAVDNLLFKCLQSSEVGGLIKPFSLAE</sequence>
<accession>A0A392SWG6</accession>
<organism evidence="1 2">
    <name type="scientific">Trifolium medium</name>
    <dbReference type="NCBI Taxonomy" id="97028"/>
    <lineage>
        <taxon>Eukaryota</taxon>
        <taxon>Viridiplantae</taxon>
        <taxon>Streptophyta</taxon>
        <taxon>Embryophyta</taxon>
        <taxon>Tracheophyta</taxon>
        <taxon>Spermatophyta</taxon>
        <taxon>Magnoliopsida</taxon>
        <taxon>eudicotyledons</taxon>
        <taxon>Gunneridae</taxon>
        <taxon>Pentapetalae</taxon>
        <taxon>rosids</taxon>
        <taxon>fabids</taxon>
        <taxon>Fabales</taxon>
        <taxon>Fabaceae</taxon>
        <taxon>Papilionoideae</taxon>
        <taxon>50 kb inversion clade</taxon>
        <taxon>NPAAA clade</taxon>
        <taxon>Hologalegina</taxon>
        <taxon>IRL clade</taxon>
        <taxon>Trifolieae</taxon>
        <taxon>Trifolium</taxon>
    </lineage>
</organism>
<dbReference type="GO" id="GO:0004519">
    <property type="term" value="F:endonuclease activity"/>
    <property type="evidence" value="ECO:0007669"/>
    <property type="project" value="UniProtKB-KW"/>
</dbReference>
<dbReference type="AlphaFoldDB" id="A0A392SWG6"/>
<name>A0A392SWG6_9FABA</name>
<keyword evidence="1" id="KW-0378">Hydrolase</keyword>